<evidence type="ECO:0000256" key="5">
    <source>
        <dbReference type="ARBA" id="ARBA00022517"/>
    </source>
</evidence>
<proteinExistence type="inferred from homology"/>
<evidence type="ECO:0000313" key="8">
    <source>
        <dbReference type="Proteomes" id="UP000311919"/>
    </source>
</evidence>
<comment type="similarity">
    <text evidence="3">Belongs to the NOP53 family.</text>
</comment>
<sequence>MKHLGKNKKKRWQYCYKDIDAKLQDASQHKRIINEGFTEVTTLNKRSCIVKGDKNSAKLFQDIPSVNDERLHISRPKRNKKKVLEVDIWEDLPVELLSSSKASTSRKTAGKNADTLPLPCAGQSYNPTLHDHLSLISRLGAIESAKQKRELKTERFIRSLKGATLAPNPLKDMKNFLYSLNAESNIVEDTENVSEVLPKKKPRKINVHKKMRNDLENLPKLLKEIKREKKTREKTKSAVKAKNEIRDKLKKADLNIPFQLPHEISSSLRKLCPEVYLSHEIERRRNWCPRARKSLGCKRKGTSFERNRQTNTSL</sequence>
<dbReference type="GO" id="GO:0006364">
    <property type="term" value="P:rRNA processing"/>
    <property type="evidence" value="ECO:0007669"/>
    <property type="project" value="TreeGrafter"/>
</dbReference>
<name>A0A4Z2DG57_SCHJA</name>
<accession>A0A4Z2DG57</accession>
<evidence type="ECO:0000256" key="6">
    <source>
        <dbReference type="ARBA" id="ARBA00023242"/>
    </source>
</evidence>
<keyword evidence="5" id="KW-0690">Ribosome biogenesis</keyword>
<keyword evidence="6" id="KW-0539">Nucleus</keyword>
<dbReference type="AlphaFoldDB" id="A0A4Z2DG57"/>
<evidence type="ECO:0000256" key="1">
    <source>
        <dbReference type="ARBA" id="ARBA00004604"/>
    </source>
</evidence>
<keyword evidence="8" id="KW-1185">Reference proteome</keyword>
<evidence type="ECO:0000256" key="3">
    <source>
        <dbReference type="ARBA" id="ARBA00008838"/>
    </source>
</evidence>
<dbReference type="GO" id="GO:0000027">
    <property type="term" value="P:ribosomal large subunit assembly"/>
    <property type="evidence" value="ECO:0007669"/>
    <property type="project" value="TreeGrafter"/>
</dbReference>
<dbReference type="PANTHER" id="PTHR14211">
    <property type="entry name" value="GLIOMA SUPPRESSOR CANDIDATE REGION GENE 2"/>
    <property type="match status" value="1"/>
</dbReference>
<protein>
    <recommendedName>
        <fullName evidence="4">Ribosome biogenesis protein NOP53</fullName>
    </recommendedName>
</protein>
<dbReference type="GO" id="GO:0005730">
    <property type="term" value="C:nucleolus"/>
    <property type="evidence" value="ECO:0007669"/>
    <property type="project" value="UniProtKB-SubCell"/>
</dbReference>
<dbReference type="OrthoDB" id="5072at2759"/>
<comment type="caution">
    <text evidence="7">The sequence shown here is derived from an EMBL/GenBank/DDBJ whole genome shotgun (WGS) entry which is preliminary data.</text>
</comment>
<evidence type="ECO:0000256" key="2">
    <source>
        <dbReference type="ARBA" id="ARBA00004642"/>
    </source>
</evidence>
<organism evidence="7 8">
    <name type="scientific">Schistosoma japonicum</name>
    <name type="common">Blood fluke</name>
    <dbReference type="NCBI Taxonomy" id="6182"/>
    <lineage>
        <taxon>Eukaryota</taxon>
        <taxon>Metazoa</taxon>
        <taxon>Spiralia</taxon>
        <taxon>Lophotrochozoa</taxon>
        <taxon>Platyhelminthes</taxon>
        <taxon>Trematoda</taxon>
        <taxon>Digenea</taxon>
        <taxon>Strigeidida</taxon>
        <taxon>Schistosomatoidea</taxon>
        <taxon>Schistosomatidae</taxon>
        <taxon>Schistosoma</taxon>
    </lineage>
</organism>
<gene>
    <name evidence="7" type="ORF">EWB00_001307</name>
</gene>
<reference evidence="7 8" key="1">
    <citation type="submission" date="2019-03" db="EMBL/GenBank/DDBJ databases">
        <title>An improved genome assembly of the fluke Schistosoma japonicum.</title>
        <authorList>
            <person name="Hu W."/>
            <person name="Luo F."/>
            <person name="Yin M."/>
            <person name="Mo X."/>
            <person name="Sun C."/>
            <person name="Wu Q."/>
            <person name="Zhu B."/>
            <person name="Xiang M."/>
            <person name="Wang J."/>
            <person name="Wang Y."/>
            <person name="Zhang T."/>
            <person name="Xu B."/>
            <person name="Zheng H."/>
            <person name="Feng Z."/>
        </authorList>
    </citation>
    <scope>NUCLEOTIDE SEQUENCE [LARGE SCALE GENOMIC DNA]</scope>
    <source>
        <strain evidence="7">HuSjv2</strain>
        <tissue evidence="7">Worms</tissue>
    </source>
</reference>
<dbReference type="Pfam" id="PF07767">
    <property type="entry name" value="Nop53"/>
    <property type="match status" value="2"/>
</dbReference>
<dbReference type="Proteomes" id="UP000311919">
    <property type="component" value="Unassembled WGS sequence"/>
</dbReference>
<dbReference type="EMBL" id="SKCS01000148">
    <property type="protein sequence ID" value="TNN15439.1"/>
    <property type="molecule type" value="Genomic_DNA"/>
</dbReference>
<dbReference type="PANTHER" id="PTHR14211:SF7">
    <property type="entry name" value="RIBOSOME BIOGENESIS PROTEIN NOP53"/>
    <property type="match status" value="1"/>
</dbReference>
<evidence type="ECO:0000313" key="7">
    <source>
        <dbReference type="EMBL" id="TNN15439.1"/>
    </source>
</evidence>
<evidence type="ECO:0000256" key="4">
    <source>
        <dbReference type="ARBA" id="ARBA00018339"/>
    </source>
</evidence>
<comment type="subcellular location">
    <subcellularLocation>
        <location evidence="1">Nucleus</location>
        <location evidence="1">Nucleolus</location>
    </subcellularLocation>
    <subcellularLocation>
        <location evidence="2">Nucleus</location>
        <location evidence="2">Nucleoplasm</location>
    </subcellularLocation>
</comment>
<dbReference type="InterPro" id="IPR011687">
    <property type="entry name" value="Nop53/GLTSCR2"/>
</dbReference>
<dbReference type="GO" id="GO:0005654">
    <property type="term" value="C:nucleoplasm"/>
    <property type="evidence" value="ECO:0007669"/>
    <property type="project" value="UniProtKB-SubCell"/>
</dbReference>
<dbReference type="GO" id="GO:0008097">
    <property type="term" value="F:5S rRNA binding"/>
    <property type="evidence" value="ECO:0007669"/>
    <property type="project" value="TreeGrafter"/>
</dbReference>